<comment type="caution">
    <text evidence="1">The sequence shown here is derived from an EMBL/GenBank/DDBJ whole genome shotgun (WGS) entry which is preliminary data.</text>
</comment>
<dbReference type="EMBL" id="ACBX02000016">
    <property type="protein sequence ID" value="EFB35074.1"/>
    <property type="molecule type" value="Genomic_DNA"/>
</dbReference>
<dbReference type="STRING" id="537011.PREVCOP_05208"/>
<proteinExistence type="predicted"/>
<dbReference type="HOGENOM" id="CLU_2918817_0_0_10"/>
<evidence type="ECO:0000313" key="2">
    <source>
        <dbReference type="Proteomes" id="UP000004477"/>
    </source>
</evidence>
<reference evidence="1" key="1">
    <citation type="submission" date="2009-11" db="EMBL/GenBank/DDBJ databases">
        <authorList>
            <person name="Weinstock G."/>
            <person name="Sodergren E."/>
            <person name="Clifton S."/>
            <person name="Fulton L."/>
            <person name="Fulton B."/>
            <person name="Courtney L."/>
            <person name="Fronick C."/>
            <person name="Harrison M."/>
            <person name="Strong C."/>
            <person name="Farmer C."/>
            <person name="Delahaunty K."/>
            <person name="Markovic C."/>
            <person name="Hall O."/>
            <person name="Minx P."/>
            <person name="Tomlinson C."/>
            <person name="Mitreva M."/>
            <person name="Nelson J."/>
            <person name="Hou S."/>
            <person name="Wollam A."/>
            <person name="Pepin K.H."/>
            <person name="Johnson M."/>
            <person name="Bhonagiri V."/>
            <person name="Nash W.E."/>
            <person name="Warren W."/>
            <person name="Chinwalla A."/>
            <person name="Mardis E.R."/>
            <person name="Wilson R.K."/>
        </authorList>
    </citation>
    <scope>NUCLEOTIDE SEQUENCE [LARGE SCALE GENOMIC DNA]</scope>
    <source>
        <strain evidence="1">DSM 18205</strain>
    </source>
</reference>
<dbReference type="AlphaFoldDB" id="D1PDB8"/>
<dbReference type="Proteomes" id="UP000004477">
    <property type="component" value="Unassembled WGS sequence"/>
</dbReference>
<sequence>MYFLDGKRGIDTAKVFRTENFAMPLQRKRDGSFKYPSGMEMYVGLSTDFFVEEADVWREET</sequence>
<name>D1PDB8_9BACT</name>
<protein>
    <submittedName>
        <fullName evidence="1">Uncharacterized protein</fullName>
    </submittedName>
</protein>
<gene>
    <name evidence="1" type="ORF">PREVCOP_05208</name>
</gene>
<organism evidence="1 2">
    <name type="scientific">Segatella copri DSM 18205</name>
    <dbReference type="NCBI Taxonomy" id="537011"/>
    <lineage>
        <taxon>Bacteria</taxon>
        <taxon>Pseudomonadati</taxon>
        <taxon>Bacteroidota</taxon>
        <taxon>Bacteroidia</taxon>
        <taxon>Bacteroidales</taxon>
        <taxon>Prevotellaceae</taxon>
        <taxon>Segatella</taxon>
    </lineage>
</organism>
<evidence type="ECO:0000313" key="1">
    <source>
        <dbReference type="EMBL" id="EFB35074.1"/>
    </source>
</evidence>
<keyword evidence="2" id="KW-1185">Reference proteome</keyword>
<dbReference type="PaxDb" id="537011-PREVCOP_05208"/>
<accession>D1PDB8</accession>